<evidence type="ECO:0000256" key="1">
    <source>
        <dbReference type="SAM" id="Phobius"/>
    </source>
</evidence>
<evidence type="ECO:0000259" key="2">
    <source>
        <dbReference type="Pfam" id="PF07596"/>
    </source>
</evidence>
<dbReference type="Gene3D" id="3.30.700.10">
    <property type="entry name" value="Glycoprotein, Type 4 Pilin"/>
    <property type="match status" value="1"/>
</dbReference>
<dbReference type="InterPro" id="IPR011453">
    <property type="entry name" value="DUF1559"/>
</dbReference>
<dbReference type="InterPro" id="IPR045584">
    <property type="entry name" value="Pilin-like"/>
</dbReference>
<organism evidence="3 4">
    <name type="scientific">Limnoglobus roseus</name>
    <dbReference type="NCBI Taxonomy" id="2598579"/>
    <lineage>
        <taxon>Bacteria</taxon>
        <taxon>Pseudomonadati</taxon>
        <taxon>Planctomycetota</taxon>
        <taxon>Planctomycetia</taxon>
        <taxon>Gemmatales</taxon>
        <taxon>Gemmataceae</taxon>
        <taxon>Limnoglobus</taxon>
    </lineage>
</organism>
<dbReference type="PANTHER" id="PTHR30093:SF2">
    <property type="entry name" value="TYPE II SECRETION SYSTEM PROTEIN H"/>
    <property type="match status" value="1"/>
</dbReference>
<proteinExistence type="predicted"/>
<dbReference type="Pfam" id="PF07596">
    <property type="entry name" value="SBP_bac_10"/>
    <property type="match status" value="1"/>
</dbReference>
<dbReference type="EMBL" id="CP042425">
    <property type="protein sequence ID" value="QEL15721.1"/>
    <property type="molecule type" value="Genomic_DNA"/>
</dbReference>
<reference evidence="4" key="1">
    <citation type="submission" date="2019-08" db="EMBL/GenBank/DDBJ databases">
        <title>Limnoglobus roseus gen. nov., sp. nov., a novel freshwater planctomycete with a giant genome from the family Gemmataceae.</title>
        <authorList>
            <person name="Kulichevskaya I.S."/>
            <person name="Naumoff D.G."/>
            <person name="Miroshnikov K."/>
            <person name="Ivanova A."/>
            <person name="Philippov D.A."/>
            <person name="Hakobyan A."/>
            <person name="Rijpstra I.C."/>
            <person name="Sinninghe Damste J.S."/>
            <person name="Liesack W."/>
            <person name="Dedysh S.N."/>
        </authorList>
    </citation>
    <scope>NUCLEOTIDE SEQUENCE [LARGE SCALE GENOMIC DNA]</scope>
    <source>
        <strain evidence="4">PX52</strain>
    </source>
</reference>
<accession>A0A5C1A953</accession>
<name>A0A5C1A953_9BACT</name>
<dbReference type="NCBIfam" id="TIGR04294">
    <property type="entry name" value="pre_pil_HX9DG"/>
    <property type="match status" value="1"/>
</dbReference>
<keyword evidence="1" id="KW-0472">Membrane</keyword>
<dbReference type="InterPro" id="IPR012902">
    <property type="entry name" value="N_methyl_site"/>
</dbReference>
<feature type="domain" description="DUF1559" evidence="2">
    <location>
        <begin position="38"/>
        <end position="315"/>
    </location>
</feature>
<dbReference type="Proteomes" id="UP000324974">
    <property type="component" value="Chromosome"/>
</dbReference>
<dbReference type="InterPro" id="IPR027558">
    <property type="entry name" value="Pre_pil_HX9DG_C"/>
</dbReference>
<protein>
    <submittedName>
        <fullName evidence="3">Prepilin-type cleavage/methylation domain-containing protein</fullName>
    </submittedName>
</protein>
<dbReference type="PROSITE" id="PS00409">
    <property type="entry name" value="PROKAR_NTER_METHYL"/>
    <property type="match status" value="1"/>
</dbReference>
<dbReference type="SUPFAM" id="SSF54523">
    <property type="entry name" value="Pili subunits"/>
    <property type="match status" value="1"/>
</dbReference>
<gene>
    <name evidence="3" type="ORF">PX52LOC_02656</name>
</gene>
<evidence type="ECO:0000313" key="3">
    <source>
        <dbReference type="EMBL" id="QEL15721.1"/>
    </source>
</evidence>
<keyword evidence="4" id="KW-1185">Reference proteome</keyword>
<keyword evidence="1" id="KW-1133">Transmembrane helix</keyword>
<dbReference type="AlphaFoldDB" id="A0A5C1A953"/>
<dbReference type="RefSeq" id="WP_149110506.1">
    <property type="nucleotide sequence ID" value="NZ_CP042425.1"/>
</dbReference>
<sequence length="334" mass="35033">MASRPLPGRSRSGFTLIELLVVIAIIAILIGLLLPAVQKVREAAARAKCANNLKQFGIGLHAYHDTNGNLPPGCENTVLPKPNPVGNTTTIQGTSWLVYVLPQMEQAPLFAKWDFTKTYSDAANSANVGDIVVPNNYCPSGPGPKQYLDPNAGVTTNPSTHYYGVMGPGGATNPTTNTIGTATYSYTVGSPAANGAWSAHGMLSQFQTVAGSVSTNRTVRLTDVSDGTSNTLMVGELSRQIPSTNPATASHYRTWTRGNNGGAGACKCVTNSINSTFYNGSNNFNDISFGSQHTGGCNFGMGDGTVRFVRDTVDLSIYKAAASISVGEVASLDN</sequence>
<evidence type="ECO:0000313" key="4">
    <source>
        <dbReference type="Proteomes" id="UP000324974"/>
    </source>
</evidence>
<dbReference type="KEGG" id="lrs:PX52LOC_02656"/>
<dbReference type="NCBIfam" id="TIGR02532">
    <property type="entry name" value="IV_pilin_GFxxxE"/>
    <property type="match status" value="1"/>
</dbReference>
<dbReference type="PANTHER" id="PTHR30093">
    <property type="entry name" value="GENERAL SECRETION PATHWAY PROTEIN G"/>
    <property type="match status" value="1"/>
</dbReference>
<feature type="transmembrane region" description="Helical" evidence="1">
    <location>
        <begin position="12"/>
        <end position="34"/>
    </location>
</feature>
<keyword evidence="1" id="KW-0812">Transmembrane</keyword>
<dbReference type="OrthoDB" id="287493at2"/>
<dbReference type="Pfam" id="PF07963">
    <property type="entry name" value="N_methyl"/>
    <property type="match status" value="1"/>
</dbReference>